<accession>A0A1V9G8I7</accession>
<protein>
    <recommendedName>
        <fullName evidence="11">Galactokinase</fullName>
        <ecNumber evidence="11">2.7.1.6</ecNumber>
    </recommendedName>
</protein>
<dbReference type="GO" id="GO:0004335">
    <property type="term" value="F:galactokinase activity"/>
    <property type="evidence" value="ECO:0007669"/>
    <property type="project" value="UniProtKB-UniRule"/>
</dbReference>
<dbReference type="GO" id="GO:0006012">
    <property type="term" value="P:galactose metabolic process"/>
    <property type="evidence" value="ECO:0007669"/>
    <property type="project" value="UniProtKB-UniRule"/>
</dbReference>
<reference evidence="15 16" key="1">
    <citation type="submission" date="2016-03" db="EMBL/GenBank/DDBJ databases">
        <title>Niastella vici sp. nov., isolated from farmland soil.</title>
        <authorList>
            <person name="Chen L."/>
            <person name="Wang D."/>
            <person name="Yang S."/>
            <person name="Wang G."/>
        </authorList>
    </citation>
    <scope>NUCLEOTIDE SEQUENCE [LARGE SCALE GENOMIC DNA]</scope>
    <source>
        <strain evidence="15 16">DJ57</strain>
    </source>
</reference>
<evidence type="ECO:0000256" key="2">
    <source>
        <dbReference type="ARBA" id="ARBA00022490"/>
    </source>
</evidence>
<dbReference type="PROSITE" id="PS00627">
    <property type="entry name" value="GHMP_KINASES_ATP"/>
    <property type="match status" value="1"/>
</dbReference>
<dbReference type="InterPro" id="IPR036554">
    <property type="entry name" value="GHMP_kinase_C_sf"/>
</dbReference>
<keyword evidence="9" id="KW-0299">Galactose metabolism</keyword>
<evidence type="ECO:0000256" key="10">
    <source>
        <dbReference type="ARBA" id="ARBA00023277"/>
    </source>
</evidence>
<dbReference type="PRINTS" id="PR00473">
    <property type="entry name" value="GALCTOKINASE"/>
</dbReference>
<keyword evidence="10" id="KW-0119">Carbohydrate metabolism</keyword>
<dbReference type="EMBL" id="LVYD01000001">
    <property type="protein sequence ID" value="OQP66959.1"/>
    <property type="molecule type" value="Genomic_DNA"/>
</dbReference>
<organism evidence="15 16">
    <name type="scientific">Niastella vici</name>
    <dbReference type="NCBI Taxonomy" id="1703345"/>
    <lineage>
        <taxon>Bacteria</taxon>
        <taxon>Pseudomonadati</taxon>
        <taxon>Bacteroidota</taxon>
        <taxon>Chitinophagia</taxon>
        <taxon>Chitinophagales</taxon>
        <taxon>Chitinophagaceae</taxon>
        <taxon>Niastella</taxon>
    </lineage>
</organism>
<dbReference type="Proteomes" id="UP000192796">
    <property type="component" value="Unassembled WGS sequence"/>
</dbReference>
<evidence type="ECO:0000256" key="1">
    <source>
        <dbReference type="ARBA" id="ARBA00006566"/>
    </source>
</evidence>
<gene>
    <name evidence="15" type="ORF">A3860_00955</name>
</gene>
<dbReference type="InterPro" id="IPR020568">
    <property type="entry name" value="Ribosomal_Su5_D2-typ_SF"/>
</dbReference>
<dbReference type="GO" id="GO:0005524">
    <property type="term" value="F:ATP binding"/>
    <property type="evidence" value="ECO:0007669"/>
    <property type="project" value="UniProtKB-UniRule"/>
</dbReference>
<evidence type="ECO:0000259" key="14">
    <source>
        <dbReference type="Pfam" id="PF10509"/>
    </source>
</evidence>
<comment type="similarity">
    <text evidence="1">Belongs to the GHMP kinase family. GalK subfamily.</text>
</comment>
<dbReference type="Gene3D" id="3.30.230.10">
    <property type="match status" value="1"/>
</dbReference>
<evidence type="ECO:0000259" key="12">
    <source>
        <dbReference type="Pfam" id="PF00288"/>
    </source>
</evidence>
<dbReference type="PRINTS" id="PR00959">
    <property type="entry name" value="MEVGALKINASE"/>
</dbReference>
<evidence type="ECO:0000259" key="13">
    <source>
        <dbReference type="Pfam" id="PF08544"/>
    </source>
</evidence>
<evidence type="ECO:0000256" key="4">
    <source>
        <dbReference type="ARBA" id="ARBA00022723"/>
    </source>
</evidence>
<dbReference type="InterPro" id="IPR006204">
    <property type="entry name" value="GHMP_kinase_N_dom"/>
</dbReference>
<keyword evidence="5" id="KW-0547">Nucleotide-binding</keyword>
<dbReference type="Pfam" id="PF00288">
    <property type="entry name" value="GHMP_kinases_N"/>
    <property type="match status" value="1"/>
</dbReference>
<dbReference type="Gene3D" id="3.30.70.890">
    <property type="entry name" value="GHMP kinase, C-terminal domain"/>
    <property type="match status" value="1"/>
</dbReference>
<dbReference type="SUPFAM" id="SSF54211">
    <property type="entry name" value="Ribosomal protein S5 domain 2-like"/>
    <property type="match status" value="1"/>
</dbReference>
<keyword evidence="16" id="KW-1185">Reference proteome</keyword>
<dbReference type="InterPro" id="IPR000705">
    <property type="entry name" value="Galactokinase"/>
</dbReference>
<dbReference type="RefSeq" id="WP_081144659.1">
    <property type="nucleotide sequence ID" value="NZ_LVYD01000001.1"/>
</dbReference>
<dbReference type="PANTHER" id="PTHR10457">
    <property type="entry name" value="MEVALONATE KINASE/GALACTOKINASE"/>
    <property type="match status" value="1"/>
</dbReference>
<dbReference type="InterPro" id="IPR019539">
    <property type="entry name" value="GalKase_N"/>
</dbReference>
<keyword evidence="6 15" id="KW-0418">Kinase</keyword>
<evidence type="ECO:0000313" key="15">
    <source>
        <dbReference type="EMBL" id="OQP66959.1"/>
    </source>
</evidence>
<dbReference type="PROSITE" id="PS00106">
    <property type="entry name" value="GALACTOKINASE"/>
    <property type="match status" value="1"/>
</dbReference>
<dbReference type="SUPFAM" id="SSF55060">
    <property type="entry name" value="GHMP Kinase, C-terminal domain"/>
    <property type="match status" value="1"/>
</dbReference>
<proteinExistence type="inferred from homology"/>
<feature type="domain" description="GHMP kinase C-terminal" evidence="13">
    <location>
        <begin position="279"/>
        <end position="358"/>
    </location>
</feature>
<feature type="domain" description="Galactokinase N-terminal" evidence="14">
    <location>
        <begin position="7"/>
        <end position="55"/>
    </location>
</feature>
<keyword evidence="8" id="KW-0460">Magnesium</keyword>
<dbReference type="Pfam" id="PF08544">
    <property type="entry name" value="GHMP_kinases_C"/>
    <property type="match status" value="1"/>
</dbReference>
<dbReference type="Pfam" id="PF10509">
    <property type="entry name" value="GalKase_gal_bdg"/>
    <property type="match status" value="1"/>
</dbReference>
<dbReference type="InterPro" id="IPR013750">
    <property type="entry name" value="GHMP_kinase_C_dom"/>
</dbReference>
<dbReference type="InterPro" id="IPR006203">
    <property type="entry name" value="GHMP_knse_ATP-bd_CS"/>
</dbReference>
<dbReference type="InterPro" id="IPR006206">
    <property type="entry name" value="Mevalonate/galactokinase"/>
</dbReference>
<keyword evidence="7" id="KW-0067">ATP-binding</keyword>
<evidence type="ECO:0000256" key="3">
    <source>
        <dbReference type="ARBA" id="ARBA00022679"/>
    </source>
</evidence>
<keyword evidence="2" id="KW-0963">Cytoplasm</keyword>
<dbReference type="PANTHER" id="PTHR10457:SF7">
    <property type="entry name" value="GALACTOKINASE-RELATED"/>
    <property type="match status" value="1"/>
</dbReference>
<sequence length="385" mass="42671">MIKKLQKAFSERFNKEPIVFGAPGRVNLIGEHTDYNNGFVLPGAVDKKIYVAIAPNNTNTVNVFANQFNESYSFSLDITEPHKGWMNYLLGVTYHIQQQGKKIGGVDLIIDGDIPVGAGMSSSAALCSAYGFALNELFQCGLSRMDLAFIGQKTEHTFVGLKCGIMDQFASLHGKKGHVMKLDCRSLEYEYIPFDFPGYKIVLVNSMVSHSLASSEYNVRRQQCEEGISILKKHYPDISSLRDVEPAQLLQHKEELPPIVFDRCSYVVYEKERLLAGCEALKKNDLTAFGKYMFATHEGLSKKYSVSCTELDFLAECAEHITGVAGARMMGGGFGGCTINIVQTEAVETFTQKIQSAFHGLFKITPEVYVTQIEDGAKVLDMQTA</sequence>
<feature type="domain" description="GHMP kinase N-terminal" evidence="12">
    <location>
        <begin position="87"/>
        <end position="175"/>
    </location>
</feature>
<evidence type="ECO:0000256" key="9">
    <source>
        <dbReference type="ARBA" id="ARBA00023144"/>
    </source>
</evidence>
<evidence type="ECO:0000313" key="16">
    <source>
        <dbReference type="Proteomes" id="UP000192796"/>
    </source>
</evidence>
<dbReference type="GO" id="GO:0005829">
    <property type="term" value="C:cytosol"/>
    <property type="evidence" value="ECO:0007669"/>
    <property type="project" value="TreeGrafter"/>
</dbReference>
<dbReference type="InterPro" id="IPR019741">
    <property type="entry name" value="Galactokinase_CS"/>
</dbReference>
<evidence type="ECO:0000256" key="8">
    <source>
        <dbReference type="ARBA" id="ARBA00022842"/>
    </source>
</evidence>
<dbReference type="EC" id="2.7.1.6" evidence="11"/>
<evidence type="ECO:0000256" key="11">
    <source>
        <dbReference type="NCBIfam" id="TIGR00131"/>
    </source>
</evidence>
<keyword evidence="3" id="KW-0808">Transferase</keyword>
<dbReference type="FunFam" id="3.30.230.10:FF:000017">
    <property type="entry name" value="Galactokinase"/>
    <property type="match status" value="1"/>
</dbReference>
<evidence type="ECO:0000256" key="6">
    <source>
        <dbReference type="ARBA" id="ARBA00022777"/>
    </source>
</evidence>
<dbReference type="AlphaFoldDB" id="A0A1V9G8I7"/>
<dbReference type="GO" id="GO:0046872">
    <property type="term" value="F:metal ion binding"/>
    <property type="evidence" value="ECO:0007669"/>
    <property type="project" value="UniProtKB-KW"/>
</dbReference>
<dbReference type="PIRSF" id="PIRSF000530">
    <property type="entry name" value="Galactokinase"/>
    <property type="match status" value="1"/>
</dbReference>
<name>A0A1V9G8I7_9BACT</name>
<evidence type="ECO:0000256" key="5">
    <source>
        <dbReference type="ARBA" id="ARBA00022741"/>
    </source>
</evidence>
<dbReference type="NCBIfam" id="TIGR00131">
    <property type="entry name" value="gal_kin"/>
    <property type="match status" value="1"/>
</dbReference>
<evidence type="ECO:0000256" key="7">
    <source>
        <dbReference type="ARBA" id="ARBA00022840"/>
    </source>
</evidence>
<keyword evidence="4" id="KW-0479">Metal-binding</keyword>
<dbReference type="OrthoDB" id="250531at2"/>
<dbReference type="InterPro" id="IPR014721">
    <property type="entry name" value="Ribsml_uS5_D2-typ_fold_subgr"/>
</dbReference>
<dbReference type="FunFam" id="3.30.70.890:FF:000001">
    <property type="entry name" value="Galactokinase"/>
    <property type="match status" value="1"/>
</dbReference>
<comment type="caution">
    <text evidence="15">The sequence shown here is derived from an EMBL/GenBank/DDBJ whole genome shotgun (WGS) entry which is preliminary data.</text>
</comment>
<dbReference type="STRING" id="1703345.A3860_00955"/>